<feature type="non-terminal residue" evidence="1">
    <location>
        <position position="128"/>
    </location>
</feature>
<dbReference type="AlphaFoldDB" id="A0A1Y2B888"/>
<feature type="non-terminal residue" evidence="1">
    <location>
        <position position="1"/>
    </location>
</feature>
<reference evidence="1 2" key="1">
    <citation type="submission" date="2016-07" db="EMBL/GenBank/DDBJ databases">
        <title>Pervasive Adenine N6-methylation of Active Genes in Fungi.</title>
        <authorList>
            <consortium name="DOE Joint Genome Institute"/>
            <person name="Mondo S.J."/>
            <person name="Dannebaum R.O."/>
            <person name="Kuo R.C."/>
            <person name="Labutti K."/>
            <person name="Haridas S."/>
            <person name="Kuo A."/>
            <person name="Salamov A."/>
            <person name="Ahrendt S.R."/>
            <person name="Lipzen A."/>
            <person name="Sullivan W."/>
            <person name="Andreopoulos W.B."/>
            <person name="Clum A."/>
            <person name="Lindquist E."/>
            <person name="Daum C."/>
            <person name="Ramamoorthy G.K."/>
            <person name="Gryganskyi A."/>
            <person name="Culley D."/>
            <person name="Magnuson J.K."/>
            <person name="James T.Y."/>
            <person name="O'Malley M.A."/>
            <person name="Stajich J.E."/>
            <person name="Spatafora J.W."/>
            <person name="Visel A."/>
            <person name="Grigoriev I.V."/>
        </authorList>
    </citation>
    <scope>NUCLEOTIDE SEQUENCE [LARGE SCALE GENOMIC DNA]</scope>
    <source>
        <strain evidence="1 2">68-887.2</strain>
    </source>
</reference>
<proteinExistence type="predicted"/>
<keyword evidence="2" id="KW-1185">Reference proteome</keyword>
<accession>A0A1Y2B888</accession>
<organism evidence="1 2">
    <name type="scientific">Naematelia encephala</name>
    <dbReference type="NCBI Taxonomy" id="71784"/>
    <lineage>
        <taxon>Eukaryota</taxon>
        <taxon>Fungi</taxon>
        <taxon>Dikarya</taxon>
        <taxon>Basidiomycota</taxon>
        <taxon>Agaricomycotina</taxon>
        <taxon>Tremellomycetes</taxon>
        <taxon>Tremellales</taxon>
        <taxon>Naemateliaceae</taxon>
        <taxon>Naematelia</taxon>
    </lineage>
</organism>
<dbReference type="EMBL" id="MCFC01000017">
    <property type="protein sequence ID" value="ORY31042.1"/>
    <property type="molecule type" value="Genomic_DNA"/>
</dbReference>
<name>A0A1Y2B888_9TREE</name>
<dbReference type="InParanoid" id="A0A1Y2B888"/>
<protein>
    <submittedName>
        <fullName evidence="1">Uncharacterized protein</fullName>
    </submittedName>
</protein>
<comment type="caution">
    <text evidence="1">The sequence shown here is derived from an EMBL/GenBank/DDBJ whole genome shotgun (WGS) entry which is preliminary data.</text>
</comment>
<evidence type="ECO:0000313" key="2">
    <source>
        <dbReference type="Proteomes" id="UP000193986"/>
    </source>
</evidence>
<gene>
    <name evidence="1" type="ORF">BCR39DRAFT_455471</name>
</gene>
<evidence type="ECO:0000313" key="1">
    <source>
        <dbReference type="EMBL" id="ORY31042.1"/>
    </source>
</evidence>
<dbReference type="Proteomes" id="UP000193986">
    <property type="component" value="Unassembled WGS sequence"/>
</dbReference>
<sequence>GGTEHERRAGSYKVGTDKAYHDLSLANELYRRALYFRPSSITSMQCRAKVLIQLATTYQPLPTAMLSLQEAVALGRHLADLAPTSVSARETLAQAASLLSSILLETGNKVSSRDEDAGDLAREALQVL</sequence>